<sequence>MRADTSPQRPSGTQGDWRKALLHPAAKPILFCAALLPAVWLVVAAATNQLGANPAEALIRSTGDWALRALCVVLALTPLRVAFAVPALARWRRMLGLFAFFYAFLHVLSYSWLDMGLDVPDILADIAKRPFILVGTLAFLVLLALAATSFQRAIRALGGKRWQALHRTVYAAALLAVLHFFWMRAGKNDFAEVAPYAAIISALLGWRLWRRLKG</sequence>
<keyword evidence="7" id="KW-1003">Cell membrane</keyword>
<protein>
    <recommendedName>
        <fullName evidence="7">Protein-methionine-sulfoxide reductase heme-binding subunit MsrQ</fullName>
    </recommendedName>
    <alternativeName>
        <fullName evidence="7">Flavocytochrome MsrQ</fullName>
    </alternativeName>
</protein>
<feature type="transmembrane region" description="Helical" evidence="7">
    <location>
        <begin position="193"/>
        <end position="209"/>
    </location>
</feature>
<comment type="subunit">
    <text evidence="7">Heterodimer of a catalytic subunit (MsrP) and a heme-binding subunit (MsrQ).</text>
</comment>
<comment type="cofactor">
    <cofactor evidence="7">
        <name>FMN</name>
        <dbReference type="ChEBI" id="CHEBI:58210"/>
    </cofactor>
    <text evidence="7">Binds 1 FMN per subunit.</text>
</comment>
<feature type="transmembrane region" description="Helical" evidence="7">
    <location>
        <begin position="162"/>
        <end position="181"/>
    </location>
</feature>
<dbReference type="GO" id="GO:0009055">
    <property type="term" value="F:electron transfer activity"/>
    <property type="evidence" value="ECO:0007669"/>
    <property type="project" value="UniProtKB-UniRule"/>
</dbReference>
<evidence type="ECO:0000256" key="7">
    <source>
        <dbReference type="HAMAP-Rule" id="MF_01207"/>
    </source>
</evidence>
<feature type="domain" description="Ferric oxidoreductase" evidence="8">
    <location>
        <begin position="62"/>
        <end position="177"/>
    </location>
</feature>
<dbReference type="GO" id="GO:0016679">
    <property type="term" value="F:oxidoreductase activity, acting on diphenols and related substances as donors"/>
    <property type="evidence" value="ECO:0007669"/>
    <property type="project" value="TreeGrafter"/>
</dbReference>
<feature type="transmembrane region" description="Helical" evidence="7">
    <location>
        <begin position="95"/>
        <end position="112"/>
    </location>
</feature>
<evidence type="ECO:0000313" key="9">
    <source>
        <dbReference type="EMBL" id="TQN08084.1"/>
    </source>
</evidence>
<keyword evidence="3 7" id="KW-0812">Transmembrane</keyword>
<dbReference type="InterPro" id="IPR022837">
    <property type="entry name" value="MsrQ-like"/>
</dbReference>
<comment type="subcellular location">
    <subcellularLocation>
        <location evidence="7">Cell membrane</location>
        <topology evidence="7">Multi-pass membrane protein</topology>
    </subcellularLocation>
    <subcellularLocation>
        <location evidence="1">Membrane</location>
        <topology evidence="1">Multi-pass membrane protein</topology>
    </subcellularLocation>
</comment>
<feature type="transmembrane region" description="Helical" evidence="7">
    <location>
        <begin position="28"/>
        <end position="46"/>
    </location>
</feature>
<dbReference type="HAMAP" id="MF_01207">
    <property type="entry name" value="MsrQ"/>
    <property type="match status" value="1"/>
</dbReference>
<evidence type="ECO:0000256" key="6">
    <source>
        <dbReference type="ARBA" id="ARBA00023136"/>
    </source>
</evidence>
<dbReference type="AlphaFoldDB" id="A0A543LLP7"/>
<dbReference type="GO" id="GO:0030091">
    <property type="term" value="P:protein repair"/>
    <property type="evidence" value="ECO:0007669"/>
    <property type="project" value="UniProtKB-UniRule"/>
</dbReference>
<dbReference type="PANTHER" id="PTHR36964">
    <property type="entry name" value="PROTEIN-METHIONINE-SULFOXIDE REDUCTASE HEME-BINDING SUBUNIT MSRQ"/>
    <property type="match status" value="1"/>
</dbReference>
<accession>A0A543LLP7</accession>
<dbReference type="InterPro" id="IPR013130">
    <property type="entry name" value="Fe3_Rdtase_TM_dom"/>
</dbReference>
<dbReference type="Proteomes" id="UP000316993">
    <property type="component" value="Unassembled WGS sequence"/>
</dbReference>
<evidence type="ECO:0000256" key="5">
    <source>
        <dbReference type="ARBA" id="ARBA00023004"/>
    </source>
</evidence>
<evidence type="ECO:0000313" key="10">
    <source>
        <dbReference type="Proteomes" id="UP000316993"/>
    </source>
</evidence>
<keyword evidence="7" id="KW-0285">Flavoprotein</keyword>
<evidence type="ECO:0000256" key="1">
    <source>
        <dbReference type="ARBA" id="ARBA00004141"/>
    </source>
</evidence>
<keyword evidence="5 7" id="KW-0408">Iron</keyword>
<keyword evidence="6 7" id="KW-0472">Membrane</keyword>
<evidence type="ECO:0000259" key="8">
    <source>
        <dbReference type="Pfam" id="PF01794"/>
    </source>
</evidence>
<feature type="transmembrane region" description="Helical" evidence="7">
    <location>
        <begin position="66"/>
        <end position="88"/>
    </location>
</feature>
<evidence type="ECO:0000256" key="4">
    <source>
        <dbReference type="ARBA" id="ARBA00022989"/>
    </source>
</evidence>
<dbReference type="GO" id="GO:0005886">
    <property type="term" value="C:plasma membrane"/>
    <property type="evidence" value="ECO:0007669"/>
    <property type="project" value="UniProtKB-SubCell"/>
</dbReference>
<comment type="cofactor">
    <cofactor evidence="7">
        <name>heme b</name>
        <dbReference type="ChEBI" id="CHEBI:60344"/>
    </cofactor>
    <text evidence="7">Binds 1 heme b (iron(II)-protoporphyrin IX) group per subunit.</text>
</comment>
<keyword evidence="2 7" id="KW-0813">Transport</keyword>
<evidence type="ECO:0000256" key="2">
    <source>
        <dbReference type="ARBA" id="ARBA00022448"/>
    </source>
</evidence>
<keyword evidence="4 7" id="KW-1133">Transmembrane helix</keyword>
<organism evidence="9 10">
    <name type="scientific">Acidovorax temperans</name>
    <dbReference type="NCBI Taxonomy" id="80878"/>
    <lineage>
        <taxon>Bacteria</taxon>
        <taxon>Pseudomonadati</taxon>
        <taxon>Pseudomonadota</taxon>
        <taxon>Betaproteobacteria</taxon>
        <taxon>Burkholderiales</taxon>
        <taxon>Comamonadaceae</taxon>
        <taxon>Acidovorax</taxon>
    </lineage>
</organism>
<dbReference type="RefSeq" id="WP_142081944.1">
    <property type="nucleotide sequence ID" value="NZ_VFPV01000001.1"/>
</dbReference>
<keyword evidence="7" id="KW-0349">Heme</keyword>
<dbReference type="EMBL" id="VFPV01000001">
    <property type="protein sequence ID" value="TQN08084.1"/>
    <property type="molecule type" value="Genomic_DNA"/>
</dbReference>
<comment type="caution">
    <text evidence="9">The sequence shown here is derived from an EMBL/GenBank/DDBJ whole genome shotgun (WGS) entry which is preliminary data.</text>
</comment>
<proteinExistence type="inferred from homology"/>
<dbReference type="GO" id="GO:0020037">
    <property type="term" value="F:heme binding"/>
    <property type="evidence" value="ECO:0007669"/>
    <property type="project" value="UniProtKB-UniRule"/>
</dbReference>
<reference evidence="9 10" key="1">
    <citation type="submission" date="2019-06" db="EMBL/GenBank/DDBJ databases">
        <title>Genomic Encyclopedia of Archaeal and Bacterial Type Strains, Phase II (KMG-II): from individual species to whole genera.</title>
        <authorList>
            <person name="Goeker M."/>
        </authorList>
    </citation>
    <scope>NUCLEOTIDE SEQUENCE [LARGE SCALE GENOMIC DNA]</scope>
    <source>
        <strain evidence="9 10">DSM 7270</strain>
    </source>
</reference>
<comment type="similarity">
    <text evidence="7">Belongs to the MsrQ family.</text>
</comment>
<dbReference type="GO" id="GO:0010181">
    <property type="term" value="F:FMN binding"/>
    <property type="evidence" value="ECO:0007669"/>
    <property type="project" value="UniProtKB-UniRule"/>
</dbReference>
<keyword evidence="7" id="KW-0249">Electron transport</keyword>
<comment type="function">
    <text evidence="7">Part of the MsrPQ system that repairs oxidized periplasmic proteins containing methionine sulfoxide residues (Met-O), using respiratory chain electrons. Thus protects these proteins from oxidative-stress damage caused by reactive species of oxygen and chlorine generated by the host defense mechanisms. MsrPQ is essential for the maintenance of envelope integrity under bleach stress, rescuing a wide series of structurally unrelated periplasmic proteins from methionine oxidation. MsrQ provides electrons for reduction to the reductase catalytic subunit MsrP, using the quinone pool of the respiratory chain.</text>
</comment>
<feature type="transmembrane region" description="Helical" evidence="7">
    <location>
        <begin position="132"/>
        <end position="150"/>
    </location>
</feature>
<keyword evidence="7" id="KW-0288">FMN</keyword>
<keyword evidence="7" id="KW-0479">Metal-binding</keyword>
<gene>
    <name evidence="7" type="primary">msrQ</name>
    <name evidence="9" type="ORF">BDD18_1241</name>
</gene>
<name>A0A543LLP7_9BURK</name>
<dbReference type="PANTHER" id="PTHR36964:SF1">
    <property type="entry name" value="PROTEIN-METHIONINE-SULFOXIDE REDUCTASE HEME-BINDING SUBUNIT MSRQ"/>
    <property type="match status" value="1"/>
</dbReference>
<evidence type="ECO:0000256" key="3">
    <source>
        <dbReference type="ARBA" id="ARBA00022692"/>
    </source>
</evidence>
<dbReference type="Pfam" id="PF01794">
    <property type="entry name" value="Ferric_reduct"/>
    <property type="match status" value="1"/>
</dbReference>
<dbReference type="GO" id="GO:0046872">
    <property type="term" value="F:metal ion binding"/>
    <property type="evidence" value="ECO:0007669"/>
    <property type="project" value="UniProtKB-KW"/>
</dbReference>